<dbReference type="PANTHER" id="PTHR14758:SF5">
    <property type="entry name" value="PROTEIN FAM110C"/>
    <property type="match status" value="1"/>
</dbReference>
<evidence type="ECO:0000313" key="5">
    <source>
        <dbReference type="Ensembl" id="ENSLLEP00000019690.1"/>
    </source>
</evidence>
<dbReference type="AlphaFoldDB" id="A0A8C5MWV7"/>
<evidence type="ECO:0000256" key="2">
    <source>
        <dbReference type="SAM" id="MobiDB-lite"/>
    </source>
</evidence>
<proteinExistence type="inferred from homology"/>
<dbReference type="Pfam" id="PF14160">
    <property type="entry name" value="FAM110_C"/>
    <property type="match status" value="1"/>
</dbReference>
<dbReference type="InterPro" id="IPR025739">
    <property type="entry name" value="FAM110_N"/>
</dbReference>
<dbReference type="GeneTree" id="ENSGT00950000183056"/>
<evidence type="ECO:0000259" key="3">
    <source>
        <dbReference type="Pfam" id="PF14160"/>
    </source>
</evidence>
<feature type="compositionally biased region" description="Low complexity" evidence="2">
    <location>
        <begin position="70"/>
        <end position="100"/>
    </location>
</feature>
<protein>
    <submittedName>
        <fullName evidence="5">Family with sequence similarity 110 member C</fullName>
    </submittedName>
</protein>
<feature type="region of interest" description="Disordered" evidence="2">
    <location>
        <begin position="63"/>
        <end position="139"/>
    </location>
</feature>
<sequence>MPTDIMNAVRMPPMAQLPHHSPVVPIRLLTKGPDYLRRQMETGTPRPTLSAVERLAADKAKYVKSPQVVSGGSSNGSQHNTRGSSASESSSGGSSQGGSSKKSHQEDLDHQTPLKTLTSNQENAPVRRSSGKRQLRPDSLVIYRQKSRGDGLVEQTRASLVKRLFQGTIKEKTTLVPLTLEENKVDNEEKPNGKESQDLRLRSGLHRSQSDISSRYSRSFSEFETFFKYCGLDPEVVEELGKDRFAAAHEELQDPLGLQHRIRSVSVATSESGFSRRSGDGSTGGLQEDEPLSGQLPSGNNNNTSVIERNARIIKWLYSCKKAKETRGGSPDLP</sequence>
<feature type="compositionally biased region" description="Basic and acidic residues" evidence="2">
    <location>
        <begin position="103"/>
        <end position="112"/>
    </location>
</feature>
<reference evidence="5" key="1">
    <citation type="submission" date="2025-08" db="UniProtKB">
        <authorList>
            <consortium name="Ensembl"/>
        </authorList>
    </citation>
    <scope>IDENTIFICATION</scope>
</reference>
<comment type="similarity">
    <text evidence="1">Belongs to the FAM110 family.</text>
</comment>
<feature type="domain" description="Centrosome-associated FAM110 N-terminal" evidence="4">
    <location>
        <begin position="20"/>
        <end position="70"/>
    </location>
</feature>
<dbReference type="Pfam" id="PF14161">
    <property type="entry name" value="FAM110_N"/>
    <property type="match status" value="1"/>
</dbReference>
<evidence type="ECO:0000256" key="1">
    <source>
        <dbReference type="ARBA" id="ARBA00010576"/>
    </source>
</evidence>
<dbReference type="Ensembl" id="ENSLLET00000020463.1">
    <property type="protein sequence ID" value="ENSLLEP00000019690.1"/>
    <property type="gene ID" value="ENSLLEG00000012503.1"/>
</dbReference>
<dbReference type="Proteomes" id="UP000694569">
    <property type="component" value="Unplaced"/>
</dbReference>
<feature type="domain" description="Centrosome-associated FAM110 C-terminal" evidence="3">
    <location>
        <begin position="203"/>
        <end position="323"/>
    </location>
</feature>
<evidence type="ECO:0000313" key="6">
    <source>
        <dbReference type="Proteomes" id="UP000694569"/>
    </source>
</evidence>
<gene>
    <name evidence="5" type="primary">FAM110C</name>
</gene>
<dbReference type="InterPro" id="IPR025740">
    <property type="entry name" value="FAM110"/>
</dbReference>
<feature type="region of interest" description="Disordered" evidence="2">
    <location>
        <begin position="182"/>
        <end position="208"/>
    </location>
</feature>
<accession>A0A8C5MWV7</accession>
<evidence type="ECO:0000259" key="4">
    <source>
        <dbReference type="Pfam" id="PF14161"/>
    </source>
</evidence>
<feature type="compositionally biased region" description="Basic and acidic residues" evidence="2">
    <location>
        <begin position="182"/>
        <end position="201"/>
    </location>
</feature>
<feature type="compositionally biased region" description="Polar residues" evidence="2">
    <location>
        <begin position="113"/>
        <end position="123"/>
    </location>
</feature>
<dbReference type="OrthoDB" id="10028183at2759"/>
<organism evidence="5 6">
    <name type="scientific">Leptobrachium leishanense</name>
    <name type="common">Leishan spiny toad</name>
    <dbReference type="NCBI Taxonomy" id="445787"/>
    <lineage>
        <taxon>Eukaryota</taxon>
        <taxon>Metazoa</taxon>
        <taxon>Chordata</taxon>
        <taxon>Craniata</taxon>
        <taxon>Vertebrata</taxon>
        <taxon>Euteleostomi</taxon>
        <taxon>Amphibia</taxon>
        <taxon>Batrachia</taxon>
        <taxon>Anura</taxon>
        <taxon>Pelobatoidea</taxon>
        <taxon>Megophryidae</taxon>
        <taxon>Leptobrachium</taxon>
    </lineage>
</organism>
<name>A0A8C5MWV7_9ANUR</name>
<dbReference type="PANTHER" id="PTHR14758">
    <property type="entry name" value="AGAP005440-PA"/>
    <property type="match status" value="1"/>
</dbReference>
<feature type="region of interest" description="Disordered" evidence="2">
    <location>
        <begin position="267"/>
        <end position="304"/>
    </location>
</feature>
<keyword evidence="6" id="KW-1185">Reference proteome</keyword>
<feature type="compositionally biased region" description="Polar residues" evidence="2">
    <location>
        <begin position="295"/>
        <end position="304"/>
    </location>
</feature>
<dbReference type="InterPro" id="IPR025741">
    <property type="entry name" value="FAM110_C"/>
</dbReference>
<reference evidence="5" key="2">
    <citation type="submission" date="2025-09" db="UniProtKB">
        <authorList>
            <consortium name="Ensembl"/>
        </authorList>
    </citation>
    <scope>IDENTIFICATION</scope>
</reference>